<name>A0A3G9IVM1_9BACL</name>
<evidence type="ECO:0000313" key="2">
    <source>
        <dbReference type="Proteomes" id="UP000275368"/>
    </source>
</evidence>
<dbReference type="Proteomes" id="UP000275368">
    <property type="component" value="Chromosome"/>
</dbReference>
<organism evidence="1 2">
    <name type="scientific">Paenibacillus baekrokdamisoli</name>
    <dbReference type="NCBI Taxonomy" id="1712516"/>
    <lineage>
        <taxon>Bacteria</taxon>
        <taxon>Bacillati</taxon>
        <taxon>Bacillota</taxon>
        <taxon>Bacilli</taxon>
        <taxon>Bacillales</taxon>
        <taxon>Paenibacillaceae</taxon>
        <taxon>Paenibacillus</taxon>
    </lineage>
</organism>
<dbReference type="EMBL" id="AP019308">
    <property type="protein sequence ID" value="BBH22526.1"/>
    <property type="molecule type" value="Genomic_DNA"/>
</dbReference>
<dbReference type="AlphaFoldDB" id="A0A3G9IVM1"/>
<accession>A0A3G9IVM1</accession>
<gene>
    <name evidence="1" type="ORF">Back11_38710</name>
</gene>
<keyword evidence="2" id="KW-1185">Reference proteome</keyword>
<proteinExistence type="predicted"/>
<protein>
    <submittedName>
        <fullName evidence="1">Uncharacterized protein</fullName>
    </submittedName>
</protein>
<reference evidence="1 2" key="1">
    <citation type="submission" date="2018-11" db="EMBL/GenBank/DDBJ databases">
        <title>Complete genome sequence of Paenibacillus baekrokdamisoli strain KCTC 33723.</title>
        <authorList>
            <person name="Kang S.W."/>
            <person name="Lee K.C."/>
            <person name="Kim K.K."/>
            <person name="Kim J.S."/>
            <person name="Kim D.S."/>
            <person name="Ko S.H."/>
            <person name="Yang S.H."/>
            <person name="Lee J.S."/>
        </authorList>
    </citation>
    <scope>NUCLEOTIDE SEQUENCE [LARGE SCALE GENOMIC DNA]</scope>
    <source>
        <strain evidence="1 2">KCTC 33723</strain>
    </source>
</reference>
<sequence length="51" mass="5792">MVSVSSFAFRFLAEAHIRAANWLENNGFDEESVEHYLKGETLLSSVLYQQG</sequence>
<dbReference type="KEGG" id="pbk:Back11_38710"/>
<evidence type="ECO:0000313" key="1">
    <source>
        <dbReference type="EMBL" id="BBH22526.1"/>
    </source>
</evidence>